<evidence type="ECO:0000256" key="1">
    <source>
        <dbReference type="ARBA" id="ARBA00022900"/>
    </source>
</evidence>
<dbReference type="Proteomes" id="UP000053660">
    <property type="component" value="Unassembled WGS sequence"/>
</dbReference>
<dbReference type="SUPFAM" id="SSF57567">
    <property type="entry name" value="Serine protease inhibitors"/>
    <property type="match status" value="1"/>
</dbReference>
<protein>
    <submittedName>
        <fullName evidence="3">Trypsin Inhibitor like cysteine rich domain protein</fullName>
    </submittedName>
</protein>
<gene>
    <name evidence="3" type="ORF">OESDEN_20035</name>
</gene>
<proteinExistence type="predicted"/>
<dbReference type="InterPro" id="IPR036084">
    <property type="entry name" value="Ser_inhib-like_sf"/>
</dbReference>
<evidence type="ECO:0000313" key="4">
    <source>
        <dbReference type="Proteomes" id="UP000053660"/>
    </source>
</evidence>
<dbReference type="InterPro" id="IPR002919">
    <property type="entry name" value="TIL_dom"/>
</dbReference>
<evidence type="ECO:0000313" key="3">
    <source>
        <dbReference type="EMBL" id="KHJ80291.1"/>
    </source>
</evidence>
<keyword evidence="1" id="KW-0646">Protease inhibitor</keyword>
<keyword evidence="1" id="KW-0722">Serine protease inhibitor</keyword>
<name>A0A0B1S8R0_OESDE</name>
<dbReference type="GO" id="GO:0004867">
    <property type="term" value="F:serine-type endopeptidase inhibitor activity"/>
    <property type="evidence" value="ECO:0007669"/>
    <property type="project" value="UniProtKB-KW"/>
</dbReference>
<dbReference type="EMBL" id="KN601168">
    <property type="protein sequence ID" value="KHJ80291.1"/>
    <property type="molecule type" value="Genomic_DNA"/>
</dbReference>
<feature type="domain" description="TIL" evidence="2">
    <location>
        <begin position="38"/>
        <end position="99"/>
    </location>
</feature>
<dbReference type="Gene3D" id="2.10.25.10">
    <property type="entry name" value="Laminin"/>
    <property type="match status" value="2"/>
</dbReference>
<organism evidence="3 4">
    <name type="scientific">Oesophagostomum dentatum</name>
    <name type="common">Nodular worm</name>
    <dbReference type="NCBI Taxonomy" id="61180"/>
    <lineage>
        <taxon>Eukaryota</taxon>
        <taxon>Metazoa</taxon>
        <taxon>Ecdysozoa</taxon>
        <taxon>Nematoda</taxon>
        <taxon>Chromadorea</taxon>
        <taxon>Rhabditida</taxon>
        <taxon>Rhabditina</taxon>
        <taxon>Rhabditomorpha</taxon>
        <taxon>Strongyloidea</taxon>
        <taxon>Strongylidae</taxon>
        <taxon>Oesophagostomum</taxon>
    </lineage>
</organism>
<dbReference type="Pfam" id="PF01826">
    <property type="entry name" value="TIL"/>
    <property type="match status" value="1"/>
</dbReference>
<sequence>MCHAPCDFNKCVCKDGYYRNSQGNCTEPKKCRRERCGSANSVRKSCAKPLECQISCLQKEEPRFCKSLKCIPFGCECEEGFVLYYDEKGLPTCIPQSKCP</sequence>
<evidence type="ECO:0000259" key="2">
    <source>
        <dbReference type="Pfam" id="PF01826"/>
    </source>
</evidence>
<keyword evidence="4" id="KW-1185">Reference proteome</keyword>
<accession>A0A0B1S8R0</accession>
<dbReference type="OrthoDB" id="6236007at2759"/>
<dbReference type="AlphaFoldDB" id="A0A0B1S8R0"/>
<reference evidence="3 4" key="1">
    <citation type="submission" date="2014-03" db="EMBL/GenBank/DDBJ databases">
        <title>Draft genome of the hookworm Oesophagostomum dentatum.</title>
        <authorList>
            <person name="Mitreva M."/>
        </authorList>
    </citation>
    <scope>NUCLEOTIDE SEQUENCE [LARGE SCALE GENOMIC DNA]</scope>
    <source>
        <strain evidence="3 4">OD-Hann</strain>
    </source>
</reference>